<dbReference type="InterPro" id="IPR003587">
    <property type="entry name" value="Hint_dom_N"/>
</dbReference>
<dbReference type="InterPro" id="IPR036844">
    <property type="entry name" value="Hint_dom_sf"/>
</dbReference>
<evidence type="ECO:0000256" key="3">
    <source>
        <dbReference type="ARBA" id="ARBA00022747"/>
    </source>
</evidence>
<dbReference type="InterPro" id="IPR006141">
    <property type="entry name" value="Intein_N"/>
</dbReference>
<comment type="caution">
    <text evidence="7">The sequence shown here is derived from an EMBL/GenBank/DDBJ whole genome shotgun (WGS) entry which is preliminary data.</text>
</comment>
<dbReference type="InterPro" id="IPR029063">
    <property type="entry name" value="SAM-dependent_MTases_sf"/>
</dbReference>
<evidence type="ECO:0000256" key="2">
    <source>
        <dbReference type="ARBA" id="ARBA00022679"/>
    </source>
</evidence>
<keyword evidence="8" id="KW-1185">Reference proteome</keyword>
<dbReference type="SMART" id="SM00305">
    <property type="entry name" value="HintC"/>
    <property type="match status" value="1"/>
</dbReference>
<feature type="domain" description="DOD-type homing endonuclease" evidence="6">
    <location>
        <begin position="269"/>
        <end position="406"/>
    </location>
</feature>
<dbReference type="InterPro" id="IPR004042">
    <property type="entry name" value="Intein_endonuc_central"/>
</dbReference>
<evidence type="ECO:0000256" key="4">
    <source>
        <dbReference type="ARBA" id="ARBA00022813"/>
    </source>
</evidence>
<dbReference type="Proteomes" id="UP001596066">
    <property type="component" value="Unassembled WGS sequence"/>
</dbReference>
<dbReference type="InterPro" id="IPR001525">
    <property type="entry name" value="C5_MeTfrase"/>
</dbReference>
<dbReference type="PROSITE" id="PS50818">
    <property type="entry name" value="INTEIN_C_TER"/>
    <property type="match status" value="1"/>
</dbReference>
<keyword evidence="3" id="KW-0680">Restriction system</keyword>
<dbReference type="RefSeq" id="WP_346148434.1">
    <property type="nucleotide sequence ID" value="NZ_BAAAUA010000049.1"/>
</dbReference>
<dbReference type="SMART" id="SM00306">
    <property type="entry name" value="HintN"/>
    <property type="match status" value="1"/>
</dbReference>
<evidence type="ECO:0000256" key="5">
    <source>
        <dbReference type="ARBA" id="ARBA00023000"/>
    </source>
</evidence>
<keyword evidence="5" id="KW-0651">Protein splicing</keyword>
<dbReference type="EMBL" id="JBHSOC010000068">
    <property type="protein sequence ID" value="MFC5645352.1"/>
    <property type="molecule type" value="Genomic_DNA"/>
</dbReference>
<dbReference type="Gene3D" id="3.40.50.150">
    <property type="entry name" value="Vaccinia Virus protein VP39"/>
    <property type="match status" value="2"/>
</dbReference>
<evidence type="ECO:0000256" key="1">
    <source>
        <dbReference type="ARBA" id="ARBA00022603"/>
    </source>
</evidence>
<dbReference type="InterPro" id="IPR003586">
    <property type="entry name" value="Hint_dom_C"/>
</dbReference>
<sequence>MGKSRTIRRTATHRPATRRRRFRNDDLVAVDLFSGFGGLTRGIEMAGFTTIMAANHDVYKIEVHEANHPDAEHWIADLVDPEAADYHSARDLPAADLLVAGVSCFAAGSLVLTRRGLVPIEDVVVGDEVWTHRGRWRSVTHTSAVERPTITVNATTAITCTPDHPFMAAQASRVHQARRKYQPLAGASCLECGGPVPQFKANTARLFCSRACSQADANRRVLPVVGAPEEVRADCLAGQWVATPILGNDSNTLPPIDGFGAVTEDVAWVLGRWIGDGWLTRRPERGDAWSRVTICAGHDESDALAKELQARTDLPWNRTRRRTTDTFHVNRIGLAAFLAEHFGHGAAGKKVPSWLLFAPEPIRRAFVAGYLSADGHVTRDGLRAQSMSVSKQLTVGLRLLLTSLGYYATVHYQRPKTTTVIEGRTVRQQPRWTVTAHLTRNRRPKHRDADGFRWGKASGAVTPGETVTVYNMTVEEDHTYVVDGILVHNCVNHSQANTQKAYAQGLRLFDLDDPDYEARVTRSERDRATANCVLHYAAQHHPRLILVECTTELTSWGPAVPGRAKVGDGSTYRWWLTQFDVLGYHHRVLYLNSMFFGVPQSRDRAYWVFWDKSLPEPDLDHRPVSRCHHCDRDVEAVWSWKTGLPPTGAVRYGKQYEYRCPSCYRPVVPPMTPSLAALDLSVLGTRIGDRAKPLAATTMARAERCRQRFPQFPAVLMPAKAVHGSERQLWQPLATQTSQQEAAILSTGTVMAAHRHNGDGKALTLPMDTVTTTHEQALLLAVDNFQGGPRGVHEPLPTQLGSETMGLLSAGVIPFRKNTVPSVHSESMPTVTAEQIPGLLFSGWYKQNGSTGAETAPHPMTDPLGTLTARDTTALLTAEWRAALSELRLEDCYFRMMREYEIGRGCGFDVNFPGYEGTFVVWGSARDQVDGYGNAVSPQVGAWIGARLRAALHGA</sequence>
<dbReference type="CDD" id="cd00081">
    <property type="entry name" value="Hint"/>
    <property type="match status" value="2"/>
</dbReference>
<dbReference type="Gene3D" id="3.10.28.10">
    <property type="entry name" value="Homing endonucleases"/>
    <property type="match status" value="1"/>
</dbReference>
<dbReference type="Pfam" id="PF14528">
    <property type="entry name" value="LAGLIDADG_3"/>
    <property type="match status" value="1"/>
</dbReference>
<dbReference type="GO" id="GO:0032259">
    <property type="term" value="P:methylation"/>
    <property type="evidence" value="ECO:0007669"/>
    <property type="project" value="UniProtKB-KW"/>
</dbReference>
<dbReference type="SUPFAM" id="SSF53335">
    <property type="entry name" value="S-adenosyl-L-methionine-dependent methyltransferases"/>
    <property type="match status" value="2"/>
</dbReference>
<name>A0ABW0VHH9_9ACTN</name>
<dbReference type="Pfam" id="PF00145">
    <property type="entry name" value="DNA_methylase"/>
    <property type="match status" value="2"/>
</dbReference>
<dbReference type="NCBIfam" id="TIGR01443">
    <property type="entry name" value="intein_Cterm"/>
    <property type="match status" value="1"/>
</dbReference>
<dbReference type="PROSITE" id="PS50817">
    <property type="entry name" value="INTEIN_N_TER"/>
    <property type="match status" value="1"/>
</dbReference>
<organism evidence="7 8">
    <name type="scientific">Kitasatospora cinereorecta</name>
    <dbReference type="NCBI Taxonomy" id="285560"/>
    <lineage>
        <taxon>Bacteria</taxon>
        <taxon>Bacillati</taxon>
        <taxon>Actinomycetota</taxon>
        <taxon>Actinomycetes</taxon>
        <taxon>Kitasatosporales</taxon>
        <taxon>Streptomycetaceae</taxon>
        <taxon>Kitasatospora</taxon>
    </lineage>
</organism>
<dbReference type="SUPFAM" id="SSF55608">
    <property type="entry name" value="Homing endonucleases"/>
    <property type="match status" value="1"/>
</dbReference>
<dbReference type="InterPro" id="IPR030934">
    <property type="entry name" value="Intein_C"/>
</dbReference>
<dbReference type="InterPro" id="IPR006142">
    <property type="entry name" value="INTEIN"/>
</dbReference>
<protein>
    <submittedName>
        <fullName evidence="7">DNA cytosine methyltransferase</fullName>
    </submittedName>
</protein>
<reference evidence="8" key="1">
    <citation type="journal article" date="2019" name="Int. J. Syst. Evol. Microbiol.">
        <title>The Global Catalogue of Microorganisms (GCM) 10K type strain sequencing project: providing services to taxonomists for standard genome sequencing and annotation.</title>
        <authorList>
            <consortium name="The Broad Institute Genomics Platform"/>
            <consortium name="The Broad Institute Genome Sequencing Center for Infectious Disease"/>
            <person name="Wu L."/>
            <person name="Ma J."/>
        </authorList>
    </citation>
    <scope>NUCLEOTIDE SEQUENCE [LARGE SCALE GENOMIC DNA]</scope>
    <source>
        <strain evidence="8">CGMCC 4.1622</strain>
    </source>
</reference>
<dbReference type="SUPFAM" id="SSF51294">
    <property type="entry name" value="Hedgehog/intein (Hint) domain"/>
    <property type="match status" value="1"/>
</dbReference>
<evidence type="ECO:0000259" key="6">
    <source>
        <dbReference type="PROSITE" id="PS50819"/>
    </source>
</evidence>
<accession>A0ABW0VHH9</accession>
<dbReference type="GO" id="GO:0008168">
    <property type="term" value="F:methyltransferase activity"/>
    <property type="evidence" value="ECO:0007669"/>
    <property type="project" value="UniProtKB-KW"/>
</dbReference>
<evidence type="ECO:0000313" key="7">
    <source>
        <dbReference type="EMBL" id="MFC5645352.1"/>
    </source>
</evidence>
<dbReference type="InterPro" id="IPR004860">
    <property type="entry name" value="LAGLIDADG_dom"/>
</dbReference>
<proteinExistence type="predicted"/>
<dbReference type="Gene3D" id="2.170.16.10">
    <property type="entry name" value="Hedgehog/Intein (Hint) domain"/>
    <property type="match status" value="2"/>
</dbReference>
<keyword evidence="1 7" id="KW-0489">Methyltransferase</keyword>
<keyword evidence="4" id="KW-0068">Autocatalytic cleavage</keyword>
<dbReference type="PROSITE" id="PS50819">
    <property type="entry name" value="INTEIN_ENDONUCLEASE"/>
    <property type="match status" value="1"/>
</dbReference>
<evidence type="ECO:0000313" key="8">
    <source>
        <dbReference type="Proteomes" id="UP001596066"/>
    </source>
</evidence>
<dbReference type="InterPro" id="IPR027434">
    <property type="entry name" value="Homing_endonucl"/>
</dbReference>
<dbReference type="PRINTS" id="PR00379">
    <property type="entry name" value="INTEIN"/>
</dbReference>
<gene>
    <name evidence="7" type="ORF">ACFPZF_28885</name>
</gene>
<keyword evidence="2" id="KW-0808">Transferase</keyword>